<dbReference type="GO" id="GO:0005840">
    <property type="term" value="C:ribosome"/>
    <property type="evidence" value="ECO:0007669"/>
    <property type="project" value="UniProtKB-KW"/>
</dbReference>
<dbReference type="AlphaFoldDB" id="C1BNC1"/>
<sequence>MWIQRVAEEIQIFLQQHIIRNYLRPELLGVASPLARQTPNDSSEISESILWAVPKKRRSLEKRMTRRFGSKHWGTSKLVPMNHRIRVDNKTGEFFVLGQLAPRTFRAVMDETQSIQKKVKDLIGKEPKNAEVGVRYVGENKRFGTGTKIVEMETERPKSFSRSLVEKAAYKKGSTTVRPTGLG</sequence>
<evidence type="ECO:0000313" key="1">
    <source>
        <dbReference type="EMBL" id="ACO10524.1"/>
    </source>
</evidence>
<proteinExistence type="evidence at transcript level"/>
<organism evidence="1">
    <name type="scientific">Caligus rogercresseyi</name>
    <name type="common">Sea louse</name>
    <dbReference type="NCBI Taxonomy" id="217165"/>
    <lineage>
        <taxon>Eukaryota</taxon>
        <taxon>Metazoa</taxon>
        <taxon>Ecdysozoa</taxon>
        <taxon>Arthropoda</taxon>
        <taxon>Crustacea</taxon>
        <taxon>Multicrustacea</taxon>
        <taxon>Hexanauplia</taxon>
        <taxon>Copepoda</taxon>
        <taxon>Siphonostomatoida</taxon>
        <taxon>Caligidae</taxon>
        <taxon>Caligus</taxon>
    </lineage>
</organism>
<reference evidence="1" key="1">
    <citation type="submission" date="2009-03" db="EMBL/GenBank/DDBJ databases">
        <title>Caligus rogercresseyi ESTs and full-length cDNAs.</title>
        <authorList>
            <person name="Yasuike M."/>
            <person name="von Schalburg K."/>
            <person name="Cooper G."/>
            <person name="Leong J."/>
            <person name="Jones S.R.M."/>
            <person name="Koop B.F."/>
        </authorList>
    </citation>
    <scope>NUCLEOTIDE SEQUENCE</scope>
    <source>
        <tissue evidence="1">Whole body</tissue>
    </source>
</reference>
<keyword evidence="1" id="KW-0689">Ribosomal protein</keyword>
<name>C1BNC1_CALRO</name>
<dbReference type="EMBL" id="BT076100">
    <property type="protein sequence ID" value="ACO10524.1"/>
    <property type="molecule type" value="mRNA"/>
</dbReference>
<protein>
    <submittedName>
        <fullName evidence="1">39S ribosomal protein L32, mitochondrial</fullName>
    </submittedName>
</protein>
<accession>C1BNC1</accession>
<gene>
    <name evidence="1" type="primary">RM32</name>
</gene>
<keyword evidence="1" id="KW-0687">Ribonucleoprotein</keyword>